<dbReference type="EMBL" id="SRLO01000890">
    <property type="protein sequence ID" value="TNN44653.1"/>
    <property type="molecule type" value="Genomic_DNA"/>
</dbReference>
<evidence type="ECO:0000313" key="2">
    <source>
        <dbReference type="EMBL" id="TNN44653.1"/>
    </source>
</evidence>
<comment type="caution">
    <text evidence="2">The sequence shown here is derived from an EMBL/GenBank/DDBJ whole genome shotgun (WGS) entry which is preliminary data.</text>
</comment>
<name>A0A4Z2FV21_9TELE</name>
<gene>
    <name evidence="2" type="ORF">EYF80_045129</name>
</gene>
<feature type="compositionally biased region" description="Low complexity" evidence="1">
    <location>
        <begin position="79"/>
        <end position="106"/>
    </location>
</feature>
<dbReference type="Proteomes" id="UP000314294">
    <property type="component" value="Unassembled WGS sequence"/>
</dbReference>
<keyword evidence="3" id="KW-1185">Reference proteome</keyword>
<accession>A0A4Z2FV21</accession>
<evidence type="ECO:0000313" key="3">
    <source>
        <dbReference type="Proteomes" id="UP000314294"/>
    </source>
</evidence>
<evidence type="ECO:0000256" key="1">
    <source>
        <dbReference type="SAM" id="MobiDB-lite"/>
    </source>
</evidence>
<dbReference type="AlphaFoldDB" id="A0A4Z2FV21"/>
<feature type="region of interest" description="Disordered" evidence="1">
    <location>
        <begin position="69"/>
        <end position="119"/>
    </location>
</feature>
<sequence>MSLDSALSLALRSSASLRRHSFSSICRAITHRHKYTKSPSKPGSFCCSLDTSLAIMTTRLTRMCSNFLSWRPRDGGPFSTSTATSSWLSSSSSSSSSESDSTVTFTRYTGNPPESFDPSHILQEADLCNKRVH</sequence>
<reference evidence="2 3" key="1">
    <citation type="submission" date="2019-03" db="EMBL/GenBank/DDBJ databases">
        <title>First draft genome of Liparis tanakae, snailfish: a comprehensive survey of snailfish specific genes.</title>
        <authorList>
            <person name="Kim W."/>
            <person name="Song I."/>
            <person name="Jeong J.-H."/>
            <person name="Kim D."/>
            <person name="Kim S."/>
            <person name="Ryu S."/>
            <person name="Song J.Y."/>
            <person name="Lee S.K."/>
        </authorList>
    </citation>
    <scope>NUCLEOTIDE SEQUENCE [LARGE SCALE GENOMIC DNA]</scope>
    <source>
        <tissue evidence="2">Muscle</tissue>
    </source>
</reference>
<protein>
    <submittedName>
        <fullName evidence="2">Uncharacterized protein</fullName>
    </submittedName>
</protein>
<proteinExistence type="predicted"/>
<organism evidence="2 3">
    <name type="scientific">Liparis tanakae</name>
    <name type="common">Tanaka's snailfish</name>
    <dbReference type="NCBI Taxonomy" id="230148"/>
    <lineage>
        <taxon>Eukaryota</taxon>
        <taxon>Metazoa</taxon>
        <taxon>Chordata</taxon>
        <taxon>Craniata</taxon>
        <taxon>Vertebrata</taxon>
        <taxon>Euteleostomi</taxon>
        <taxon>Actinopterygii</taxon>
        <taxon>Neopterygii</taxon>
        <taxon>Teleostei</taxon>
        <taxon>Neoteleostei</taxon>
        <taxon>Acanthomorphata</taxon>
        <taxon>Eupercaria</taxon>
        <taxon>Perciformes</taxon>
        <taxon>Cottioidei</taxon>
        <taxon>Cottales</taxon>
        <taxon>Liparidae</taxon>
        <taxon>Liparis</taxon>
    </lineage>
</organism>